<protein>
    <recommendedName>
        <fullName evidence="3">K Homology domain-containing protein</fullName>
    </recommendedName>
</protein>
<evidence type="ECO:0000256" key="1">
    <source>
        <dbReference type="PROSITE-ProRule" id="PRU00117"/>
    </source>
</evidence>
<feature type="compositionally biased region" description="Polar residues" evidence="2">
    <location>
        <begin position="3077"/>
        <end position="3091"/>
    </location>
</feature>
<feature type="compositionally biased region" description="Low complexity" evidence="2">
    <location>
        <begin position="314"/>
        <end position="331"/>
    </location>
</feature>
<dbReference type="GO" id="GO:0006307">
    <property type="term" value="P:DNA alkylation repair"/>
    <property type="evidence" value="ECO:0007669"/>
    <property type="project" value="InterPro"/>
</dbReference>
<feature type="compositionally biased region" description="Pro residues" evidence="2">
    <location>
        <begin position="2964"/>
        <end position="2977"/>
    </location>
</feature>
<feature type="region of interest" description="Disordered" evidence="2">
    <location>
        <begin position="2817"/>
        <end position="2840"/>
    </location>
</feature>
<keyword evidence="5" id="KW-1185">Reference proteome</keyword>
<dbReference type="OrthoDB" id="509184at2759"/>
<feature type="domain" description="K Homology" evidence="3">
    <location>
        <begin position="54"/>
        <end position="124"/>
    </location>
</feature>
<dbReference type="KEGG" id="cvr:CHLNCDRAFT_133037"/>
<dbReference type="GO" id="GO:0006355">
    <property type="term" value="P:regulation of DNA-templated transcription"/>
    <property type="evidence" value="ECO:0007669"/>
    <property type="project" value="TreeGrafter"/>
</dbReference>
<dbReference type="SMART" id="SM00322">
    <property type="entry name" value="KH"/>
    <property type="match status" value="1"/>
</dbReference>
<dbReference type="GO" id="GO:0005634">
    <property type="term" value="C:nucleus"/>
    <property type="evidence" value="ECO:0007669"/>
    <property type="project" value="TreeGrafter"/>
</dbReference>
<evidence type="ECO:0000259" key="3">
    <source>
        <dbReference type="SMART" id="SM00322"/>
    </source>
</evidence>
<reference evidence="4 5" key="1">
    <citation type="journal article" date="2010" name="Plant Cell">
        <title>The Chlorella variabilis NC64A genome reveals adaptation to photosymbiosis, coevolution with viruses, and cryptic sex.</title>
        <authorList>
            <person name="Blanc G."/>
            <person name="Duncan G."/>
            <person name="Agarkova I."/>
            <person name="Borodovsky M."/>
            <person name="Gurnon J."/>
            <person name="Kuo A."/>
            <person name="Lindquist E."/>
            <person name="Lucas S."/>
            <person name="Pangilinan J."/>
            <person name="Polle J."/>
            <person name="Salamov A."/>
            <person name="Terry A."/>
            <person name="Yamada T."/>
            <person name="Dunigan D.D."/>
            <person name="Grigoriev I.V."/>
            <person name="Claverie J.M."/>
            <person name="Van Etten J.L."/>
        </authorList>
    </citation>
    <scope>NUCLEOTIDE SEQUENCE [LARGE SCALE GENOMIC DNA]</scope>
    <source>
        <strain evidence="4 5">NC64A</strain>
    </source>
</reference>
<dbReference type="Gene3D" id="3.90.1140.10">
    <property type="entry name" value="Cyclic phosphodiesterase"/>
    <property type="match status" value="1"/>
</dbReference>
<name>E1Z276_CHLVA</name>
<gene>
    <name evidence="4" type="ORF">CHLNCDRAFT_133037</name>
</gene>
<feature type="region of interest" description="Disordered" evidence="2">
    <location>
        <begin position="2356"/>
        <end position="2411"/>
    </location>
</feature>
<keyword evidence="1" id="KW-0694">RNA-binding</keyword>
<feature type="compositionally biased region" description="Polar residues" evidence="2">
    <location>
        <begin position="2427"/>
        <end position="2436"/>
    </location>
</feature>
<dbReference type="PANTHER" id="PTHR13360:SF1">
    <property type="entry name" value="ACTIVATING SIGNAL COINTEGRATOR 1 COMPLEX SUBUNIT 1"/>
    <property type="match status" value="1"/>
</dbReference>
<dbReference type="PROSITE" id="PS50084">
    <property type="entry name" value="KH_TYPE_1"/>
    <property type="match status" value="1"/>
</dbReference>
<dbReference type="InterPro" id="IPR004088">
    <property type="entry name" value="KH_dom_type_1"/>
</dbReference>
<dbReference type="InterPro" id="IPR004087">
    <property type="entry name" value="KH_dom"/>
</dbReference>
<feature type="region of interest" description="Disordered" evidence="2">
    <location>
        <begin position="2898"/>
        <end position="2930"/>
    </location>
</feature>
<dbReference type="GeneID" id="17359415"/>
<dbReference type="InterPro" id="IPR009210">
    <property type="entry name" value="ASCC1"/>
</dbReference>
<evidence type="ECO:0000313" key="5">
    <source>
        <dbReference type="Proteomes" id="UP000008141"/>
    </source>
</evidence>
<feature type="compositionally biased region" description="Low complexity" evidence="2">
    <location>
        <begin position="1411"/>
        <end position="1420"/>
    </location>
</feature>
<feature type="compositionally biased region" description="Low complexity" evidence="2">
    <location>
        <begin position="2456"/>
        <end position="2504"/>
    </location>
</feature>
<feature type="compositionally biased region" description="Low complexity" evidence="2">
    <location>
        <begin position="1369"/>
        <end position="1380"/>
    </location>
</feature>
<accession>E1Z276</accession>
<feature type="region of interest" description="Disordered" evidence="2">
    <location>
        <begin position="302"/>
        <end position="331"/>
    </location>
</feature>
<evidence type="ECO:0000313" key="4">
    <source>
        <dbReference type="EMBL" id="EFN59611.1"/>
    </source>
</evidence>
<feature type="compositionally biased region" description="Low complexity" evidence="2">
    <location>
        <begin position="3023"/>
        <end position="3033"/>
    </location>
</feature>
<feature type="region of interest" description="Disordered" evidence="2">
    <location>
        <begin position="14"/>
        <end position="63"/>
    </location>
</feature>
<dbReference type="InterPro" id="IPR011050">
    <property type="entry name" value="Pectin_lyase_fold/virulence"/>
</dbReference>
<feature type="compositionally biased region" description="Low complexity" evidence="2">
    <location>
        <begin position="2898"/>
        <end position="2917"/>
    </location>
</feature>
<dbReference type="eggNOG" id="KOG2814">
    <property type="taxonomic scope" value="Eukaryota"/>
</dbReference>
<dbReference type="Gene3D" id="2.160.20.10">
    <property type="entry name" value="Single-stranded right-handed beta-helix, Pectin lyase-like"/>
    <property type="match status" value="1"/>
</dbReference>
<feature type="region of interest" description="Disordered" evidence="2">
    <location>
        <begin position="1329"/>
        <end position="1348"/>
    </location>
</feature>
<feature type="region of interest" description="Disordered" evidence="2">
    <location>
        <begin position="2948"/>
        <end position="2998"/>
    </location>
</feature>
<feature type="region of interest" description="Disordered" evidence="2">
    <location>
        <begin position="2171"/>
        <end position="2201"/>
    </location>
</feature>
<dbReference type="PANTHER" id="PTHR13360">
    <property type="entry name" value="ACTIVATING SIGNAL COINTEGRATOR 1 COMPLEX SUBUNIT 1"/>
    <property type="match status" value="1"/>
</dbReference>
<dbReference type="Pfam" id="PF25339">
    <property type="entry name" value="C2_C2CD3_N"/>
    <property type="match status" value="1"/>
</dbReference>
<feature type="region of interest" description="Disordered" evidence="2">
    <location>
        <begin position="1492"/>
        <end position="1532"/>
    </location>
</feature>
<dbReference type="InterPro" id="IPR012334">
    <property type="entry name" value="Pectin_lyas_fold"/>
</dbReference>
<dbReference type="SUPFAM" id="SSF51126">
    <property type="entry name" value="Pectin lyase-like"/>
    <property type="match status" value="1"/>
</dbReference>
<feature type="compositionally biased region" description="Low complexity" evidence="2">
    <location>
        <begin position="3053"/>
        <end position="3066"/>
    </location>
</feature>
<dbReference type="InterPro" id="IPR036612">
    <property type="entry name" value="KH_dom_type_1_sf"/>
</dbReference>
<dbReference type="Proteomes" id="UP000008141">
    <property type="component" value="Unassembled WGS sequence"/>
</dbReference>
<feature type="region of interest" description="Disordered" evidence="2">
    <location>
        <begin position="1369"/>
        <end position="1420"/>
    </location>
</feature>
<dbReference type="Pfam" id="PF10469">
    <property type="entry name" value="AKAP7_NLS"/>
    <property type="match status" value="1"/>
</dbReference>
<feature type="compositionally biased region" description="Low complexity" evidence="2">
    <location>
        <begin position="2171"/>
        <end position="2194"/>
    </location>
</feature>
<dbReference type="SUPFAM" id="SSF54791">
    <property type="entry name" value="Eukaryotic type KH-domain (KH-domain type I)"/>
    <property type="match status" value="1"/>
</dbReference>
<feature type="region of interest" description="Disordered" evidence="2">
    <location>
        <begin position="1098"/>
        <end position="1119"/>
    </location>
</feature>
<sequence length="3091" mass="320474">MGVVNVSGRQYRAAAGAGSQPYIQKQPQQPLLRDGSAADEVDEAWGGEPGSGGSGGRKEPSLFPYLIGQKGRTRQRIEQDTGAEIAFPSRGDQAGPGASRPVVVRAPSRAAVARACTQLELAVSQALEARGPRSLDYNYFLCLPLANPDTSARLEAFRDQVLAQPDSAEAGAPAQPPHGTLARTAAPLSKLHLHLTIAMLKLDERRALARQTLHSLQPRVAELLGGQPLRVQLRGLEYMNDDLSQMHVMYLGVRDAAGSPGGLQRVQQLCAAVVEAFGQAGLLLPQDDRAVKLHATVINTRYRHRGQGRGSATGAGQQHQQQGQGQQQHQRQAIDGRLLLQQHAVVDLGAVALPAGAGRSIGAQYPRLSARRPSKISDCHPERGKSCMAAHNVPFAAALLLAALVLGAHAGTAQAAFSALWGENGELWNGKCPLGGQLFDWSFAGYKQGNEPLPSPPITRSIMEFDDGSMNDTAILKAALDWANSQPLTDDFIVLSIPAGEYVLDEVMTITRSRVVLRGEGRNSTVLFVPKSLYDVYGQNPEENAPRGYINNGGFITIQGTKNKGAFVADVIAPAAHGDTVITLSDTSGLEVGQYVDTAWTDVDGNFNTLMFDNQWRPPATYDNSTRVRFASRIQAIDGNMVTLERHLPYDIMPGIDTAQVFRQPDTVVESGVEGLTFHFEWEPYAGHHLERGWNGVHIREARDCWARDIGTINADNSVLVSHCTAITVKDVKIEFEKSRENFEPNVLNEPANFDGHWGIQHEHSFDVLADTWLSTGNLAHDIGTGTGGKWGVYMNGNMKDRGNLDLHRALSGPTLYTNINVGLGVEALMSGGPPRSGPNALAGTTWWNIMSTQPVDPNKSNGTAGDCSYGPVINLVGVDIKPNKVDQMCPTWFYERDPTIPPNLYDAMVQGPVRGLLRLSIGAVSWSGSRPPVHPEEQLQARIAWWGDASGGEVLPLPGGAAADAAAAAFQLRTGPKYFTRYMRDMGCLSITVEAAGRGGRAAAAVATASVGLLALDVQAPISGSYPLVLAAPAHPAAAAAAGCSSEAIVGSLLVRLELDYGGGGGIGGSDPAALLTSFELNEHLASISTCGAGAVSDADKTDGAAPPLKEAAADEPPTALGGPSVCTRLASVLQDRELVAGAVEQIACISADAASQQGREQELDQQGWQQLLRLLLPTASQHQLEYAAAMLLPFVGCRAADQVQQARLSLPDLQAAAANCCAVERRLQQLPAAESTRSLRPLAFALGSRSLDLAAAFVAAEEEVLPYAELGTLLQRLHPAASADDARCLLALLAAADGRSACAGNHPGAGITLPAIKAALTAIQDAQQFPTADDSERQQAATAARRAKESAAAAAAVVTEQRAAAGAAARAAPPQQAPGRERKMAVVSRLKSQQQRRRSGIEDGGSGGSQQSEVPVVEPAPQQVEVLPRQQPSAQQQGPVLQLIQQAEQLKAALEQAAGSGSWGRHDGSLSAATAALVAAAKALRLEGERDLPKHHHVPTASDASAARGAPQDTAPTTASSALDSSDPESDAEDALLESLFFRQQHQPLLASAAACTSMLKADDLACQQQHVAASQHLEQQQQHVLRVQLLPAEVSGSGSCGSSVRCVIKPMCGSGHPQQLSLPLAASGTAGSDSAAACYAEVPMPATAGSVGAPGLQQQGGMPVPAVPPYLFLELWRHSGSLLGVVKVPLLQPSWCATAGSPPSADAGSKGASFQPCSSGQPPVRLPAVVAEGRHAISDILEGREAGSLYVAAVLQERGSPPLAPAVRHRFGVRIRSAHRLPSAAAYAGAGLRAPDGRLLRYSFPGEPDALQTKEVPCCSNPCFEATAQHEMVLPATQSILPLLQDGLLRFELLDCWADQPQQRRRQQHGWALLPLAELAGLAGEAERSSGGAREASRVLLLPLCTEYDSPAEAAAAAAASGGGGAAQAAAAAAATRGPSLKIELSYAAQLCTTPVAEAAAAAVAGTGGDAAPPAAAKKAGHAAGAFDSGSGADSDGENSLVAANKSELQASAPPLQTPFIPQSFCPTWQAAHSYQLHLTSRMLNTLATQSVRVEVWHRCPRGGAAGASGQRELLLGTGSAPLLDVLRKQQAAALLPPALHTSLLQPPGADFVGQAAVVAVRLDLLLPPSSASSTRPKADRYYCRYSLSGSLASNVTAARVLTAVGGASSFPSRSSKSSGGSTGLGQTASGEQGKQRQTWGAKLNHRGFFEVRAGPALVAALLHAPLHVHVYKQPAASSSSSSATAPAASRPGVLVGRADVDLSPLLWSGSSSSAVNGPDSSAEQGLEEKRRVSGLYPLVEGAAASQGGASLAATVQLQLLPLATAAAQAAAAAAAGADACCAAWLLEGSGGDQMQPTEGRHLGSASSASSCDSEEEAANLGRQQGHFSPEPQRQQHKVELDASSSDDEELLQRCHLLVAGSAARSNSPSTLPKATAVQRQQKEQQPADAREGQPGQDAQQAAAGSAGGCAASQPPSLPPAQQVQQEGGAGAAPGSEEPAATVREQGEQAQVSEPEGSLLVQIETALHLPATASPASIIGPASGEAGSDHYRSFVQAVWGPQRQVRQRTPAVPVHVLEAADLGGTAVWGSAELELPATAVSWAASSGNGSRSGDGPTLLLNVWTTRASASSSASGSTSAAASDSLIGTAAVDLSLLPSLGSLAGWFHIVGSDQQQRGQIKAAVRANSTLRSQLLQAGLVAAAAPSETASAPSAASPAAAAAGEALASAALPAEQQIEPKQVGLNLMQQLQVQLNELDLLSQRLASEPPSAHAAAAGAQLPSPAASSTASAQRPQQPQGAAQVVAAAAGAYELAESEGEEDAWPPFDARQMGNAWSGSHSDADIPLDLVDVAFEGAVSPGYSDDEAEEQRPRAASRPALLLDDDWMFSISRAPQPAADQAAAAEGTGAAAGVAGSSREEEALEEQELQQPRCSIVFRNVIAQGGATMPPSSALPRVATAPASRPPLPVVQLPPPRQEQQEQQPASSPPALPTRLPSLAGDWMFGIRRPQQPAASSSDGWGAEVAPAEPAPECGQFAPMQQLGQAASVPALSGRQQRQGQSAGAATIDEVLEQLQHGRTTAPGSSTAASG</sequence>
<dbReference type="InParanoid" id="E1Z276"/>
<dbReference type="InterPro" id="IPR057537">
    <property type="entry name" value="C2_C2CD3_N"/>
</dbReference>
<organism evidence="5">
    <name type="scientific">Chlorella variabilis</name>
    <name type="common">Green alga</name>
    <dbReference type="NCBI Taxonomy" id="554065"/>
    <lineage>
        <taxon>Eukaryota</taxon>
        <taxon>Viridiplantae</taxon>
        <taxon>Chlorophyta</taxon>
        <taxon>core chlorophytes</taxon>
        <taxon>Trebouxiophyceae</taxon>
        <taxon>Chlorellales</taxon>
        <taxon>Chlorellaceae</taxon>
        <taxon>Chlorella clade</taxon>
        <taxon>Chlorella</taxon>
    </lineage>
</organism>
<dbReference type="Pfam" id="PF00013">
    <property type="entry name" value="KH_1"/>
    <property type="match status" value="1"/>
</dbReference>
<dbReference type="Gene3D" id="3.30.1370.10">
    <property type="entry name" value="K Homology domain, type 1"/>
    <property type="match status" value="1"/>
</dbReference>
<dbReference type="RefSeq" id="XP_005851713.1">
    <property type="nucleotide sequence ID" value="XM_005851651.1"/>
</dbReference>
<dbReference type="EMBL" id="GL433835">
    <property type="protein sequence ID" value="EFN59611.1"/>
    <property type="molecule type" value="Genomic_DNA"/>
</dbReference>
<feature type="region of interest" description="Disordered" evidence="2">
    <location>
        <begin position="3010"/>
        <end position="3091"/>
    </location>
</feature>
<dbReference type="InterPro" id="IPR019510">
    <property type="entry name" value="AKAP7-like_phosphoesterase"/>
</dbReference>
<feature type="region of interest" description="Disordered" evidence="2">
    <location>
        <begin position="2770"/>
        <end position="2805"/>
    </location>
</feature>
<evidence type="ECO:0000256" key="2">
    <source>
        <dbReference type="SAM" id="MobiDB-lite"/>
    </source>
</evidence>
<dbReference type="STRING" id="554065.E1Z276"/>
<dbReference type="GO" id="GO:0003723">
    <property type="term" value="F:RNA binding"/>
    <property type="evidence" value="ECO:0007669"/>
    <property type="project" value="UniProtKB-UniRule"/>
</dbReference>
<proteinExistence type="predicted"/>
<feature type="region of interest" description="Disordered" evidence="2">
    <location>
        <begin position="2425"/>
        <end position="2518"/>
    </location>
</feature>